<reference evidence="1" key="1">
    <citation type="submission" date="2020-10" db="EMBL/GenBank/DDBJ databases">
        <authorList>
            <person name="Gilroy R."/>
        </authorList>
    </citation>
    <scope>NUCLEOTIDE SEQUENCE</scope>
    <source>
        <strain evidence="1">6276</strain>
    </source>
</reference>
<dbReference type="PANTHER" id="PTHR38733">
    <property type="entry name" value="PROTEIN MCRC"/>
    <property type="match status" value="1"/>
</dbReference>
<dbReference type="InterPro" id="IPR019292">
    <property type="entry name" value="McrC"/>
</dbReference>
<dbReference type="Proteomes" id="UP000823928">
    <property type="component" value="Unassembled WGS sequence"/>
</dbReference>
<dbReference type="AlphaFoldDB" id="A0A9D1JNY5"/>
<sequence>MAKCNFIYEYESISADDKRKGEKIGEVRYVSSDQFEMLENFILSNISEGEDAAEVMRLTSRCGKKYAVACNYVGVITLADGTNIEILPKIGKKCRESDARRLLVKMLRTLRSVPYKVNQSANIDVEKLPLFEVFVRMFIDEIYAVIRRGIRCGYERVEENQKFFKGKLLVGRHIMQNAVHKERFYVEYDEFNANRAENKLIKSALLYLHKKSCSFANQSDLRSLFAVFDEVKPSENVEQDLMKSCKERGTEYYSEAIKWCGVFLAGKSFSMFEGSQYAKALLFPMEKLFESYIAAELSRKFLGEYSISMQEQQRWLFDSPKKFKLRPDIVMRKGNLVFILDTKWKLLNNDPSKNYGISQADMYQMYAYHKKYEKSGETHFVKHCFLLYPSMGEDVHSSISFSALDGVNVSAFFIDLMNVGKSLENLRPLIDNEG</sequence>
<comment type="caution">
    <text evidence="1">The sequence shown here is derived from an EMBL/GenBank/DDBJ whole genome shotgun (WGS) entry which is preliminary data.</text>
</comment>
<gene>
    <name evidence="1" type="ORF">IAC10_12930</name>
</gene>
<evidence type="ECO:0000313" key="1">
    <source>
        <dbReference type="EMBL" id="HIS37502.1"/>
    </source>
</evidence>
<name>A0A9D1JNY5_9BACT</name>
<organism evidence="1 2">
    <name type="scientific">Candidatus Scatousia excrementigallinarum</name>
    <dbReference type="NCBI Taxonomy" id="2840935"/>
    <lineage>
        <taxon>Bacteria</taxon>
        <taxon>Candidatus Scatousia</taxon>
    </lineage>
</organism>
<protein>
    <submittedName>
        <fullName evidence="1">McrC family protein</fullName>
    </submittedName>
</protein>
<proteinExistence type="predicted"/>
<dbReference type="PANTHER" id="PTHR38733:SF1">
    <property type="entry name" value="TYPE IV METHYL-DIRECTED RESTRICTION ENZYME ECOKMCRBC"/>
    <property type="match status" value="1"/>
</dbReference>
<dbReference type="Pfam" id="PF10117">
    <property type="entry name" value="McrBC"/>
    <property type="match status" value="1"/>
</dbReference>
<dbReference type="EMBL" id="DVIU01000265">
    <property type="protein sequence ID" value="HIS37502.1"/>
    <property type="molecule type" value="Genomic_DNA"/>
</dbReference>
<reference evidence="1" key="2">
    <citation type="journal article" date="2021" name="PeerJ">
        <title>Extensive microbial diversity within the chicken gut microbiome revealed by metagenomics and culture.</title>
        <authorList>
            <person name="Gilroy R."/>
            <person name="Ravi A."/>
            <person name="Getino M."/>
            <person name="Pursley I."/>
            <person name="Horton D.L."/>
            <person name="Alikhan N.F."/>
            <person name="Baker D."/>
            <person name="Gharbi K."/>
            <person name="Hall N."/>
            <person name="Watson M."/>
            <person name="Adriaenssens E.M."/>
            <person name="Foster-Nyarko E."/>
            <person name="Jarju S."/>
            <person name="Secka A."/>
            <person name="Antonio M."/>
            <person name="Oren A."/>
            <person name="Chaudhuri R.R."/>
            <person name="La Ragione R."/>
            <person name="Hildebrand F."/>
            <person name="Pallen M.J."/>
        </authorList>
    </citation>
    <scope>NUCLEOTIDE SEQUENCE</scope>
    <source>
        <strain evidence="1">6276</strain>
    </source>
</reference>
<accession>A0A9D1JNY5</accession>
<evidence type="ECO:0000313" key="2">
    <source>
        <dbReference type="Proteomes" id="UP000823928"/>
    </source>
</evidence>